<gene>
    <name evidence="1" type="ORF">D8S82_33730</name>
</gene>
<dbReference type="AlphaFoldDB" id="A0A544VQ77"/>
<proteinExistence type="predicted"/>
<accession>A0A544VQ77</accession>
<sequence length="110" mass="12378">MLTDTLDLEELEATAARCELYVTYFDEASEPILMTTTKMTSSRAQSLTYQQTMQLQDTESSVYFTFENVGQSGMFGIAFPTPDPTIAVKASLPQTFLDTTAKQSERLRQR</sequence>
<keyword evidence="2" id="KW-1185">Reference proteome</keyword>
<dbReference type="EMBL" id="VIFX01000186">
    <property type="protein sequence ID" value="TQR76293.1"/>
    <property type="molecule type" value="Genomic_DNA"/>
</dbReference>
<evidence type="ECO:0000313" key="1">
    <source>
        <dbReference type="EMBL" id="TQR76293.1"/>
    </source>
</evidence>
<comment type="caution">
    <text evidence="1">The sequence shown here is derived from an EMBL/GenBank/DDBJ whole genome shotgun (WGS) entry which is preliminary data.</text>
</comment>
<name>A0A544VQ77_9MYCO</name>
<dbReference type="Proteomes" id="UP000315759">
    <property type="component" value="Unassembled WGS sequence"/>
</dbReference>
<evidence type="ECO:0000313" key="2">
    <source>
        <dbReference type="Proteomes" id="UP000315759"/>
    </source>
</evidence>
<organism evidence="1 2">
    <name type="scientific">Mycolicibacterium hodleri</name>
    <dbReference type="NCBI Taxonomy" id="49897"/>
    <lineage>
        <taxon>Bacteria</taxon>
        <taxon>Bacillati</taxon>
        <taxon>Actinomycetota</taxon>
        <taxon>Actinomycetes</taxon>
        <taxon>Mycobacteriales</taxon>
        <taxon>Mycobacteriaceae</taxon>
        <taxon>Mycolicibacterium</taxon>
    </lineage>
</organism>
<protein>
    <submittedName>
        <fullName evidence="1">Uncharacterized protein</fullName>
    </submittedName>
</protein>
<reference evidence="1 2" key="1">
    <citation type="submission" date="2018-10" db="EMBL/GenBank/DDBJ databases">
        <title>Draft genome of Mycobacterium hodleri strain B.</title>
        <authorList>
            <person name="Amande T.J."/>
            <person name="Mcgenity T.J."/>
        </authorList>
    </citation>
    <scope>NUCLEOTIDE SEQUENCE [LARGE SCALE GENOMIC DNA]</scope>
    <source>
        <strain evidence="1 2">B</strain>
    </source>
</reference>